<gene>
    <name evidence="2" type="primary">Dmoj\GI20029</name>
    <name evidence="2" type="ORF">Dmoj_GI20029</name>
</gene>
<dbReference type="SMART" id="SM00697">
    <property type="entry name" value="DM8"/>
    <property type="match status" value="2"/>
</dbReference>
<evidence type="ECO:0000313" key="3">
    <source>
        <dbReference type="Proteomes" id="UP000009192"/>
    </source>
</evidence>
<feature type="signal peptide" evidence="1">
    <location>
        <begin position="1"/>
        <end position="27"/>
    </location>
</feature>
<keyword evidence="3" id="KW-1185">Reference proteome</keyword>
<reference evidence="2 3" key="1">
    <citation type="journal article" date="2007" name="Nature">
        <title>Evolution of genes and genomes on the Drosophila phylogeny.</title>
        <authorList>
            <consortium name="Drosophila 12 Genomes Consortium"/>
            <person name="Clark A.G."/>
            <person name="Eisen M.B."/>
            <person name="Smith D.R."/>
            <person name="Bergman C.M."/>
            <person name="Oliver B."/>
            <person name="Markow T.A."/>
            <person name="Kaufman T.C."/>
            <person name="Kellis M."/>
            <person name="Gelbart W."/>
            <person name="Iyer V.N."/>
            <person name="Pollard D.A."/>
            <person name="Sackton T.B."/>
            <person name="Larracuente A.M."/>
            <person name="Singh N.D."/>
            <person name="Abad J.P."/>
            <person name="Abt D.N."/>
            <person name="Adryan B."/>
            <person name="Aguade M."/>
            <person name="Akashi H."/>
            <person name="Anderson W.W."/>
            <person name="Aquadro C.F."/>
            <person name="Ardell D.H."/>
            <person name="Arguello R."/>
            <person name="Artieri C.G."/>
            <person name="Barbash D.A."/>
            <person name="Barker D."/>
            <person name="Barsanti P."/>
            <person name="Batterham P."/>
            <person name="Batzoglou S."/>
            <person name="Begun D."/>
            <person name="Bhutkar A."/>
            <person name="Blanco E."/>
            <person name="Bosak S.A."/>
            <person name="Bradley R.K."/>
            <person name="Brand A.D."/>
            <person name="Brent M.R."/>
            <person name="Brooks A.N."/>
            <person name="Brown R.H."/>
            <person name="Butlin R.K."/>
            <person name="Caggese C."/>
            <person name="Calvi B.R."/>
            <person name="Bernardo de Carvalho A."/>
            <person name="Caspi A."/>
            <person name="Castrezana S."/>
            <person name="Celniker S.E."/>
            <person name="Chang J.L."/>
            <person name="Chapple C."/>
            <person name="Chatterji S."/>
            <person name="Chinwalla A."/>
            <person name="Civetta A."/>
            <person name="Clifton S.W."/>
            <person name="Comeron J.M."/>
            <person name="Costello J.C."/>
            <person name="Coyne J.A."/>
            <person name="Daub J."/>
            <person name="David R.G."/>
            <person name="Delcher A.L."/>
            <person name="Delehaunty K."/>
            <person name="Do C.B."/>
            <person name="Ebling H."/>
            <person name="Edwards K."/>
            <person name="Eickbush T."/>
            <person name="Evans J.D."/>
            <person name="Filipski A."/>
            <person name="Findeiss S."/>
            <person name="Freyhult E."/>
            <person name="Fulton L."/>
            <person name="Fulton R."/>
            <person name="Garcia A.C."/>
            <person name="Gardiner A."/>
            <person name="Garfield D.A."/>
            <person name="Garvin B.E."/>
            <person name="Gibson G."/>
            <person name="Gilbert D."/>
            <person name="Gnerre S."/>
            <person name="Godfrey J."/>
            <person name="Good R."/>
            <person name="Gotea V."/>
            <person name="Gravely B."/>
            <person name="Greenberg A.J."/>
            <person name="Griffiths-Jones S."/>
            <person name="Gross S."/>
            <person name="Guigo R."/>
            <person name="Gustafson E.A."/>
            <person name="Haerty W."/>
            <person name="Hahn M.W."/>
            <person name="Halligan D.L."/>
            <person name="Halpern A.L."/>
            <person name="Halter G.M."/>
            <person name="Han M.V."/>
            <person name="Heger A."/>
            <person name="Hillier L."/>
            <person name="Hinrichs A.S."/>
            <person name="Holmes I."/>
            <person name="Hoskins R.A."/>
            <person name="Hubisz M.J."/>
            <person name="Hultmark D."/>
            <person name="Huntley M.A."/>
            <person name="Jaffe D.B."/>
            <person name="Jagadeeshan S."/>
            <person name="Jeck W.R."/>
            <person name="Johnson J."/>
            <person name="Jones C.D."/>
            <person name="Jordan W.C."/>
            <person name="Karpen G.H."/>
            <person name="Kataoka E."/>
            <person name="Keightley P.D."/>
            <person name="Kheradpour P."/>
            <person name="Kirkness E.F."/>
            <person name="Koerich L.B."/>
            <person name="Kristiansen K."/>
            <person name="Kudrna D."/>
            <person name="Kulathinal R.J."/>
            <person name="Kumar S."/>
            <person name="Kwok R."/>
            <person name="Lander E."/>
            <person name="Langley C.H."/>
            <person name="Lapoint R."/>
            <person name="Lazzaro B.P."/>
            <person name="Lee S.J."/>
            <person name="Levesque L."/>
            <person name="Li R."/>
            <person name="Lin C.F."/>
            <person name="Lin M.F."/>
            <person name="Lindblad-Toh K."/>
            <person name="Llopart A."/>
            <person name="Long M."/>
            <person name="Low L."/>
            <person name="Lozovsky E."/>
            <person name="Lu J."/>
            <person name="Luo M."/>
            <person name="Machado C.A."/>
            <person name="Makalowski W."/>
            <person name="Marzo M."/>
            <person name="Matsuda M."/>
            <person name="Matzkin L."/>
            <person name="McAllister B."/>
            <person name="McBride C.S."/>
            <person name="McKernan B."/>
            <person name="McKernan K."/>
            <person name="Mendez-Lago M."/>
            <person name="Minx P."/>
            <person name="Mollenhauer M.U."/>
            <person name="Montooth K."/>
            <person name="Mount S.M."/>
            <person name="Mu X."/>
            <person name="Myers E."/>
            <person name="Negre B."/>
            <person name="Newfeld S."/>
            <person name="Nielsen R."/>
            <person name="Noor M.A."/>
            <person name="O'Grady P."/>
            <person name="Pachter L."/>
            <person name="Papaceit M."/>
            <person name="Parisi M.J."/>
            <person name="Parisi M."/>
            <person name="Parts L."/>
            <person name="Pedersen J.S."/>
            <person name="Pesole G."/>
            <person name="Phillippy A.M."/>
            <person name="Ponting C.P."/>
            <person name="Pop M."/>
            <person name="Porcelli D."/>
            <person name="Powell J.R."/>
            <person name="Prohaska S."/>
            <person name="Pruitt K."/>
            <person name="Puig M."/>
            <person name="Quesneville H."/>
            <person name="Ram K.R."/>
            <person name="Rand D."/>
            <person name="Rasmussen M.D."/>
            <person name="Reed L.K."/>
            <person name="Reenan R."/>
            <person name="Reily A."/>
            <person name="Remington K.A."/>
            <person name="Rieger T.T."/>
            <person name="Ritchie M.G."/>
            <person name="Robin C."/>
            <person name="Rogers Y.H."/>
            <person name="Rohde C."/>
            <person name="Rozas J."/>
            <person name="Rubenfield M.J."/>
            <person name="Ruiz A."/>
            <person name="Russo S."/>
            <person name="Salzberg S.L."/>
            <person name="Sanchez-Gracia A."/>
            <person name="Saranga D.J."/>
            <person name="Sato H."/>
            <person name="Schaeffer S.W."/>
            <person name="Schatz M.C."/>
            <person name="Schlenke T."/>
            <person name="Schwartz R."/>
            <person name="Segarra C."/>
            <person name="Singh R.S."/>
            <person name="Sirot L."/>
            <person name="Sirota M."/>
            <person name="Sisneros N.B."/>
            <person name="Smith C.D."/>
            <person name="Smith T.F."/>
            <person name="Spieth J."/>
            <person name="Stage D.E."/>
            <person name="Stark A."/>
            <person name="Stephan W."/>
            <person name="Strausberg R.L."/>
            <person name="Strempel S."/>
            <person name="Sturgill D."/>
            <person name="Sutton G."/>
            <person name="Sutton G.G."/>
            <person name="Tao W."/>
            <person name="Teichmann S."/>
            <person name="Tobari Y.N."/>
            <person name="Tomimura Y."/>
            <person name="Tsolas J.M."/>
            <person name="Valente V.L."/>
            <person name="Venter E."/>
            <person name="Venter J.C."/>
            <person name="Vicario S."/>
            <person name="Vieira F.G."/>
            <person name="Vilella A.J."/>
            <person name="Villasante A."/>
            <person name="Walenz B."/>
            <person name="Wang J."/>
            <person name="Wasserman M."/>
            <person name="Watts T."/>
            <person name="Wilson D."/>
            <person name="Wilson R.K."/>
            <person name="Wing R.A."/>
            <person name="Wolfner M.F."/>
            <person name="Wong A."/>
            <person name="Wong G.K."/>
            <person name="Wu C.I."/>
            <person name="Wu G."/>
            <person name="Yamamoto D."/>
            <person name="Yang H.P."/>
            <person name="Yang S.P."/>
            <person name="Yorke J.A."/>
            <person name="Yoshida K."/>
            <person name="Zdobnov E."/>
            <person name="Zhang P."/>
            <person name="Zhang Y."/>
            <person name="Zimin A.V."/>
            <person name="Baldwin J."/>
            <person name="Abdouelleil A."/>
            <person name="Abdulkadir J."/>
            <person name="Abebe A."/>
            <person name="Abera B."/>
            <person name="Abreu J."/>
            <person name="Acer S.C."/>
            <person name="Aftuck L."/>
            <person name="Alexander A."/>
            <person name="An P."/>
            <person name="Anderson E."/>
            <person name="Anderson S."/>
            <person name="Arachi H."/>
            <person name="Azer M."/>
            <person name="Bachantsang P."/>
            <person name="Barry A."/>
            <person name="Bayul T."/>
            <person name="Berlin A."/>
            <person name="Bessette D."/>
            <person name="Bloom T."/>
            <person name="Blye J."/>
            <person name="Boguslavskiy L."/>
            <person name="Bonnet C."/>
            <person name="Boukhgalter B."/>
            <person name="Bourzgui I."/>
            <person name="Brown A."/>
            <person name="Cahill P."/>
            <person name="Channer S."/>
            <person name="Cheshatsang Y."/>
            <person name="Chuda L."/>
            <person name="Citroen M."/>
            <person name="Collymore A."/>
            <person name="Cooke P."/>
            <person name="Costello M."/>
            <person name="D'Aco K."/>
            <person name="Daza R."/>
            <person name="De Haan G."/>
            <person name="DeGray S."/>
            <person name="DeMaso C."/>
            <person name="Dhargay N."/>
            <person name="Dooley K."/>
            <person name="Dooley E."/>
            <person name="Doricent M."/>
            <person name="Dorje P."/>
            <person name="Dorjee K."/>
            <person name="Dupes A."/>
            <person name="Elong R."/>
            <person name="Falk J."/>
            <person name="Farina A."/>
            <person name="Faro S."/>
            <person name="Ferguson D."/>
            <person name="Fisher S."/>
            <person name="Foley C.D."/>
            <person name="Franke A."/>
            <person name="Friedrich D."/>
            <person name="Gadbois L."/>
            <person name="Gearin G."/>
            <person name="Gearin C.R."/>
            <person name="Giannoukos G."/>
            <person name="Goode T."/>
            <person name="Graham J."/>
            <person name="Grandbois E."/>
            <person name="Grewal S."/>
            <person name="Gyaltsen K."/>
            <person name="Hafez N."/>
            <person name="Hagos B."/>
            <person name="Hall J."/>
            <person name="Henson C."/>
            <person name="Hollinger A."/>
            <person name="Honan T."/>
            <person name="Huard M.D."/>
            <person name="Hughes L."/>
            <person name="Hurhula B."/>
            <person name="Husby M.E."/>
            <person name="Kamat A."/>
            <person name="Kanga B."/>
            <person name="Kashin S."/>
            <person name="Khazanovich D."/>
            <person name="Kisner P."/>
            <person name="Lance K."/>
            <person name="Lara M."/>
            <person name="Lee W."/>
            <person name="Lennon N."/>
            <person name="Letendre F."/>
            <person name="LeVine R."/>
            <person name="Lipovsky A."/>
            <person name="Liu X."/>
            <person name="Liu J."/>
            <person name="Liu S."/>
            <person name="Lokyitsang T."/>
            <person name="Lokyitsang Y."/>
            <person name="Lubonja R."/>
            <person name="Lui A."/>
            <person name="MacDonald P."/>
            <person name="Magnisalis V."/>
            <person name="Maru K."/>
            <person name="Matthews C."/>
            <person name="McCusker W."/>
            <person name="McDonough S."/>
            <person name="Mehta T."/>
            <person name="Meldrim J."/>
            <person name="Meneus L."/>
            <person name="Mihai O."/>
            <person name="Mihalev A."/>
            <person name="Mihova T."/>
            <person name="Mittelman R."/>
            <person name="Mlenga V."/>
            <person name="Montmayeur A."/>
            <person name="Mulrain L."/>
            <person name="Navidi A."/>
            <person name="Naylor J."/>
            <person name="Negash T."/>
            <person name="Nguyen T."/>
            <person name="Nguyen N."/>
            <person name="Nicol R."/>
            <person name="Norbu C."/>
            <person name="Norbu N."/>
            <person name="Novod N."/>
            <person name="O'Neill B."/>
            <person name="Osman S."/>
            <person name="Markiewicz E."/>
            <person name="Oyono O.L."/>
            <person name="Patti C."/>
            <person name="Phunkhang P."/>
            <person name="Pierre F."/>
            <person name="Priest M."/>
            <person name="Raghuraman S."/>
            <person name="Rege F."/>
            <person name="Reyes R."/>
            <person name="Rise C."/>
            <person name="Rogov P."/>
            <person name="Ross K."/>
            <person name="Ryan E."/>
            <person name="Settipalli S."/>
            <person name="Shea T."/>
            <person name="Sherpa N."/>
            <person name="Shi L."/>
            <person name="Shih D."/>
            <person name="Sparrow T."/>
            <person name="Spaulding J."/>
            <person name="Stalker J."/>
            <person name="Stange-Thomann N."/>
            <person name="Stavropoulos S."/>
            <person name="Stone C."/>
            <person name="Strader C."/>
            <person name="Tesfaye S."/>
            <person name="Thomson T."/>
            <person name="Thoulutsang Y."/>
            <person name="Thoulutsang D."/>
            <person name="Topham K."/>
            <person name="Topping I."/>
            <person name="Tsamla T."/>
            <person name="Vassiliev H."/>
            <person name="Vo A."/>
            <person name="Wangchuk T."/>
            <person name="Wangdi T."/>
            <person name="Weiand M."/>
            <person name="Wilkinson J."/>
            <person name="Wilson A."/>
            <person name="Yadav S."/>
            <person name="Young G."/>
            <person name="Yu Q."/>
            <person name="Zembek L."/>
            <person name="Zhong D."/>
            <person name="Zimmer A."/>
            <person name="Zwirko Z."/>
            <person name="Jaffe D.B."/>
            <person name="Alvarez P."/>
            <person name="Brockman W."/>
            <person name="Butler J."/>
            <person name="Chin C."/>
            <person name="Gnerre S."/>
            <person name="Grabherr M."/>
            <person name="Kleber M."/>
            <person name="Mauceli E."/>
            <person name="MacCallum I."/>
        </authorList>
    </citation>
    <scope>NUCLEOTIDE SEQUENCE [LARGE SCALE GENOMIC DNA]</scope>
    <source>
        <strain evidence="3">Tucson 15081-1352.22</strain>
    </source>
</reference>
<organism evidence="2 3">
    <name type="scientific">Drosophila mojavensis</name>
    <name type="common">Fruit fly</name>
    <dbReference type="NCBI Taxonomy" id="7230"/>
    <lineage>
        <taxon>Eukaryota</taxon>
        <taxon>Metazoa</taxon>
        <taxon>Ecdysozoa</taxon>
        <taxon>Arthropoda</taxon>
        <taxon>Hexapoda</taxon>
        <taxon>Insecta</taxon>
        <taxon>Pterygota</taxon>
        <taxon>Neoptera</taxon>
        <taxon>Endopterygota</taxon>
        <taxon>Diptera</taxon>
        <taxon>Brachycera</taxon>
        <taxon>Muscomorpha</taxon>
        <taxon>Ephydroidea</taxon>
        <taxon>Drosophilidae</taxon>
        <taxon>Drosophila</taxon>
    </lineage>
</organism>
<dbReference type="KEGG" id="dmo:Dmoj_GI20029"/>
<name>A0A0Q9XHA6_DROMO</name>
<accession>A0A0Q9XHA6</accession>
<keyword evidence="1" id="KW-0732">Signal</keyword>
<dbReference type="EMBL" id="CH933808">
    <property type="protein sequence ID" value="KRG04174.1"/>
    <property type="molecule type" value="Genomic_DNA"/>
</dbReference>
<dbReference type="Proteomes" id="UP000009192">
    <property type="component" value="Unassembled WGS sequence"/>
</dbReference>
<feature type="chain" id="PRO_5006387936" evidence="1">
    <location>
        <begin position="28"/>
        <end position="323"/>
    </location>
</feature>
<dbReference type="OrthoDB" id="7845501at2759"/>
<protein>
    <submittedName>
        <fullName evidence="2">Uncharacterized protein</fullName>
    </submittedName>
</protein>
<dbReference type="AlphaFoldDB" id="A0A0Q9XHA6"/>
<dbReference type="PANTHER" id="PTHR20898">
    <property type="entry name" value="DAEDALUS ON 3-RELATED-RELATED"/>
    <property type="match status" value="1"/>
</dbReference>
<dbReference type="PANTHER" id="PTHR20898:SF0">
    <property type="entry name" value="DAEDALUS ON 3-RELATED"/>
    <property type="match status" value="1"/>
</dbReference>
<sequence length="323" mass="38038">MFSNGRRMLFSRLIIFVAFIGITGIAADIEFNNIKCITCDKEYLEFDYCYLRSENRTYKYLSMKIKLHQLPVRNSKISKRDTRRIVGPYNGSIDSCKFMRDGRNPLATHIYQAFKPYTNINHTCPYNHDLILEKVSVSHVNNVFKNFIPDGRFLLNLTFYNNNIPRGTTDNFEFNNVDCVTYGKEFMEYEYCYLKAINRTYKYMSLKTILHKLPIRNAKVAFKIVKRDTRNILEHYNGSINACKFLRVGLNPLASFLYKTFKPYSNLNHTCPYNHDIILDKLPIQYVNSVVKNFIPEGRYLLNLTFYIDNIARTDVLVYFTKS</sequence>
<dbReference type="eggNOG" id="ENOG502T6TZ">
    <property type="taxonomic scope" value="Eukaryota"/>
</dbReference>
<evidence type="ECO:0000256" key="1">
    <source>
        <dbReference type="SAM" id="SignalP"/>
    </source>
</evidence>
<dbReference type="InParanoid" id="A0A0Q9XHA6"/>
<evidence type="ECO:0000313" key="2">
    <source>
        <dbReference type="EMBL" id="KRG04174.1"/>
    </source>
</evidence>
<dbReference type="Pfam" id="PF06477">
    <property type="entry name" value="DUF1091"/>
    <property type="match status" value="2"/>
</dbReference>
<proteinExistence type="predicted"/>
<dbReference type="InterPro" id="IPR010512">
    <property type="entry name" value="DUF1091"/>
</dbReference>